<accession>A0A0U5F9J4</accession>
<evidence type="ECO:0000256" key="1">
    <source>
        <dbReference type="ARBA" id="ARBA00004141"/>
    </source>
</evidence>
<feature type="transmembrane region" description="Helical" evidence="6">
    <location>
        <begin position="264"/>
        <end position="284"/>
    </location>
</feature>
<evidence type="ECO:0000256" key="3">
    <source>
        <dbReference type="ARBA" id="ARBA00022692"/>
    </source>
</evidence>
<comment type="similarity">
    <text evidence="2">Belongs to the autoinducer-2 exporter (AI-2E) (TC 2.A.86) family.</text>
</comment>
<feature type="transmembrane region" description="Helical" evidence="6">
    <location>
        <begin position="77"/>
        <end position="97"/>
    </location>
</feature>
<dbReference type="Pfam" id="PF01594">
    <property type="entry name" value="AI-2E_transport"/>
    <property type="match status" value="1"/>
</dbReference>
<dbReference type="RefSeq" id="WP_059024325.1">
    <property type="nucleotide sequence ID" value="NZ_LN609302.1"/>
</dbReference>
<dbReference type="Proteomes" id="UP000068250">
    <property type="component" value="Chromosome I"/>
</dbReference>
<proteinExistence type="inferred from homology"/>
<evidence type="ECO:0000256" key="2">
    <source>
        <dbReference type="ARBA" id="ARBA00009773"/>
    </source>
</evidence>
<dbReference type="PANTHER" id="PTHR21716">
    <property type="entry name" value="TRANSMEMBRANE PROTEIN"/>
    <property type="match status" value="1"/>
</dbReference>
<dbReference type="EMBL" id="LN609302">
    <property type="protein sequence ID" value="CEF57018.1"/>
    <property type="molecule type" value="Genomic_DNA"/>
</dbReference>
<feature type="transmembrane region" description="Helical" evidence="6">
    <location>
        <begin position="234"/>
        <end position="257"/>
    </location>
</feature>
<reference evidence="9" key="2">
    <citation type="submission" date="2014-09" db="EMBL/GenBank/DDBJ databases">
        <authorList>
            <person name="Illeghems K.G."/>
        </authorList>
    </citation>
    <scope>NUCLEOTIDE SEQUENCE [LARGE SCALE GENOMIC DNA]</scope>
    <source>
        <strain evidence="9">LMG 23848T</strain>
    </source>
</reference>
<feature type="transmembrane region" description="Helical" evidence="6">
    <location>
        <begin position="167"/>
        <end position="189"/>
    </location>
</feature>
<feature type="transmembrane region" description="Helical" evidence="6">
    <location>
        <begin position="40"/>
        <end position="65"/>
    </location>
</feature>
<feature type="transmembrane region" description="Helical" evidence="6">
    <location>
        <begin position="290"/>
        <end position="308"/>
    </location>
</feature>
<keyword evidence="10" id="KW-1185">Reference proteome</keyword>
<dbReference type="EMBL" id="WOTE01000002">
    <property type="protein sequence ID" value="NHO38997.1"/>
    <property type="molecule type" value="Genomic_DNA"/>
</dbReference>
<dbReference type="PATRIC" id="fig|431306.5.peg.2404"/>
<evidence type="ECO:0000313" key="7">
    <source>
        <dbReference type="EMBL" id="CEF57018.1"/>
    </source>
</evidence>
<gene>
    <name evidence="7" type="ORF">AGA_2327</name>
    <name evidence="8" type="ORF">GOB80_04715</name>
</gene>
<dbReference type="OrthoDB" id="5761230at2"/>
<reference evidence="8 10" key="3">
    <citation type="journal article" date="2020" name="Int. J. Syst. Evol. Microbiol.">
        <title>Novel acetic acid bacteria from cider fermentations: Acetobacter conturbans sp. nov. and Acetobacter fallax sp. nov.</title>
        <authorList>
            <person name="Sombolestani A.S."/>
            <person name="Cleenwerck I."/>
            <person name="Cnockaert M."/>
            <person name="Borremans W."/>
            <person name="Wieme A.D."/>
            <person name="De Vuyst L."/>
            <person name="Vandamme P."/>
        </authorList>
    </citation>
    <scope>NUCLEOTIDE SEQUENCE [LARGE SCALE GENOMIC DNA]</scope>
    <source>
        <strain evidence="8 10">LMG 23848</strain>
    </source>
</reference>
<evidence type="ECO:0000256" key="6">
    <source>
        <dbReference type="SAM" id="Phobius"/>
    </source>
</evidence>
<dbReference type="AlphaFoldDB" id="A0A0U5F9J4"/>
<evidence type="ECO:0000313" key="10">
    <source>
        <dbReference type="Proteomes" id="UP000657200"/>
    </source>
</evidence>
<keyword evidence="4 6" id="KW-1133">Transmembrane helix</keyword>
<keyword evidence="5 6" id="KW-0472">Membrane</keyword>
<reference evidence="7" key="1">
    <citation type="submission" date="2014-09" db="EMBL/GenBank/DDBJ databases">
        <authorList>
            <person name="Magalhaes I.L.F."/>
            <person name="Oliveira U."/>
            <person name="Santos F.R."/>
            <person name="Vidigal T.H.D.A."/>
            <person name="Brescovit A.D."/>
            <person name="Santos A.J."/>
        </authorList>
    </citation>
    <scope>NUCLEOTIDE SEQUENCE</scope>
    <source>
        <strain evidence="7">LMG 23848T</strain>
    </source>
</reference>
<dbReference type="PANTHER" id="PTHR21716:SF62">
    <property type="entry name" value="TRANSPORT PROTEIN YDBI-RELATED"/>
    <property type="match status" value="1"/>
</dbReference>
<evidence type="ECO:0000313" key="8">
    <source>
        <dbReference type="EMBL" id="NHO38997.1"/>
    </source>
</evidence>
<comment type="subcellular location">
    <subcellularLocation>
        <location evidence="1">Membrane</location>
        <topology evidence="1">Multi-pass membrane protein</topology>
    </subcellularLocation>
</comment>
<dbReference type="GO" id="GO:0055085">
    <property type="term" value="P:transmembrane transport"/>
    <property type="evidence" value="ECO:0007669"/>
    <property type="project" value="TreeGrafter"/>
</dbReference>
<evidence type="ECO:0000313" key="9">
    <source>
        <dbReference type="Proteomes" id="UP000068250"/>
    </source>
</evidence>
<dbReference type="Proteomes" id="UP000657200">
    <property type="component" value="Unassembled WGS sequence"/>
</dbReference>
<dbReference type="GO" id="GO:0016020">
    <property type="term" value="C:membrane"/>
    <property type="evidence" value="ECO:0007669"/>
    <property type="project" value="UniProtKB-SubCell"/>
</dbReference>
<feature type="transmembrane region" description="Helical" evidence="6">
    <location>
        <begin position="329"/>
        <end position="353"/>
    </location>
</feature>
<dbReference type="InterPro" id="IPR002549">
    <property type="entry name" value="AI-2E-like"/>
</dbReference>
<protein>
    <submittedName>
        <fullName evidence="8">AI-2E family transporter</fullName>
    </submittedName>
</protein>
<name>A0A0U5F9J4_9PROT</name>
<keyword evidence="3 6" id="KW-0812">Transmembrane</keyword>
<dbReference type="STRING" id="431306.AGA_2327"/>
<sequence>MPSDSSPPRPPATPQDSPIFGPEHIARILRLTIGAVSFGLLIWLLGDVMMVIFASVLCAVVLYGLSNILRRHLGLSHGWALSIVVLALLSSAGLLVWNSGPSIVSEAIRLQEALRQQEAALRDNLQGSPTGQMILSYLPASLGGHHTGGDSSLASLGSRIAGSMTGILGSAFGAIGTLVVILIAGLYFAMSPATYANGLLRLVPEERRPIIRQLLLRAGQTLWAWVAGQSLDMLVVGTLSGIGLWFIGVPLALALGVLAGMCNFIPYIGAIMGAVPALLLALSLGTRETIMVAVLYSVIQFFEGNVLAPVIQRHAVQMPPALTVLSQTLFGAILGFPGLIFASPLTAVLLAILDSLTKPLAETDRI</sequence>
<organism evidence="7 9">
    <name type="scientific">Acetobacter ghanensis</name>
    <dbReference type="NCBI Taxonomy" id="431306"/>
    <lineage>
        <taxon>Bacteria</taxon>
        <taxon>Pseudomonadati</taxon>
        <taxon>Pseudomonadota</taxon>
        <taxon>Alphaproteobacteria</taxon>
        <taxon>Acetobacterales</taxon>
        <taxon>Acetobacteraceae</taxon>
        <taxon>Acetobacter</taxon>
    </lineage>
</organism>
<evidence type="ECO:0000256" key="5">
    <source>
        <dbReference type="ARBA" id="ARBA00023136"/>
    </source>
</evidence>
<evidence type="ECO:0000256" key="4">
    <source>
        <dbReference type="ARBA" id="ARBA00022989"/>
    </source>
</evidence>